<evidence type="ECO:0000256" key="5">
    <source>
        <dbReference type="ARBA" id="ARBA00023125"/>
    </source>
</evidence>
<accession>A0A0A2FRK6</accession>
<dbReference type="SUPFAM" id="SSF56712">
    <property type="entry name" value="Prokaryotic type I DNA topoisomerase"/>
    <property type="match status" value="1"/>
</dbReference>
<comment type="similarity">
    <text evidence="2">Belongs to the type IA topoisomerase family.</text>
</comment>
<name>A0A0A2FRK6_9PORP</name>
<dbReference type="InterPro" id="IPR013825">
    <property type="entry name" value="Topo_IA_cen_sub2"/>
</dbReference>
<dbReference type="PRINTS" id="PR00417">
    <property type="entry name" value="PRTPISMRASEI"/>
</dbReference>
<dbReference type="InterPro" id="IPR013826">
    <property type="entry name" value="Topo_IA_cen_sub3"/>
</dbReference>
<evidence type="ECO:0000256" key="10">
    <source>
        <dbReference type="ARBA" id="ARBA00032877"/>
    </source>
</evidence>
<dbReference type="InterPro" id="IPR006171">
    <property type="entry name" value="TOPRIM_dom"/>
</dbReference>
<dbReference type="Gene3D" id="1.10.290.10">
    <property type="entry name" value="Topoisomerase I, domain 4"/>
    <property type="match status" value="1"/>
</dbReference>
<dbReference type="GO" id="GO:0006310">
    <property type="term" value="P:DNA recombination"/>
    <property type="evidence" value="ECO:0007669"/>
    <property type="project" value="TreeGrafter"/>
</dbReference>
<dbReference type="Pfam" id="PF01751">
    <property type="entry name" value="Toprim"/>
    <property type="match status" value="1"/>
</dbReference>
<dbReference type="InterPro" id="IPR023405">
    <property type="entry name" value="Topo_IA_core_domain"/>
</dbReference>
<keyword evidence="13" id="KW-1185">Reference proteome</keyword>
<evidence type="ECO:0000256" key="6">
    <source>
        <dbReference type="ARBA" id="ARBA00023235"/>
    </source>
</evidence>
<evidence type="ECO:0000313" key="13">
    <source>
        <dbReference type="Proteomes" id="UP000030146"/>
    </source>
</evidence>
<comment type="catalytic activity">
    <reaction evidence="1">
        <text>ATP-independent breakage of single-stranded DNA, followed by passage and rejoining.</text>
        <dbReference type="EC" id="5.6.2.1"/>
    </reaction>
</comment>
<keyword evidence="4" id="KW-0799">Topoisomerase</keyword>
<evidence type="ECO:0000256" key="2">
    <source>
        <dbReference type="ARBA" id="ARBA00009446"/>
    </source>
</evidence>
<dbReference type="GO" id="GO:0006265">
    <property type="term" value="P:DNA topological change"/>
    <property type="evidence" value="ECO:0007669"/>
    <property type="project" value="InterPro"/>
</dbReference>
<dbReference type="SMART" id="SM00437">
    <property type="entry name" value="TOP1Ac"/>
    <property type="match status" value="1"/>
</dbReference>
<dbReference type="InterPro" id="IPR025589">
    <property type="entry name" value="Toprim_C_rpt"/>
</dbReference>
<dbReference type="Gene3D" id="2.70.20.10">
    <property type="entry name" value="Topoisomerase I, domain 3"/>
    <property type="match status" value="1"/>
</dbReference>
<evidence type="ECO:0000256" key="3">
    <source>
        <dbReference type="ARBA" id="ARBA00012891"/>
    </source>
</evidence>
<dbReference type="Pfam" id="PF13342">
    <property type="entry name" value="Toprim_Crpt"/>
    <property type="match status" value="1"/>
</dbReference>
<dbReference type="EC" id="5.6.2.1" evidence="3"/>
<evidence type="ECO:0000256" key="9">
    <source>
        <dbReference type="ARBA" id="ARBA00032235"/>
    </source>
</evidence>
<dbReference type="GO" id="GO:0003917">
    <property type="term" value="F:DNA topoisomerase type I (single strand cut, ATP-independent) activity"/>
    <property type="evidence" value="ECO:0007669"/>
    <property type="project" value="UniProtKB-EC"/>
</dbReference>
<dbReference type="SMART" id="SM00493">
    <property type="entry name" value="TOPRIM"/>
    <property type="match status" value="1"/>
</dbReference>
<dbReference type="GO" id="GO:0043597">
    <property type="term" value="C:cytoplasmic replication fork"/>
    <property type="evidence" value="ECO:0007669"/>
    <property type="project" value="TreeGrafter"/>
</dbReference>
<evidence type="ECO:0000256" key="1">
    <source>
        <dbReference type="ARBA" id="ARBA00000213"/>
    </source>
</evidence>
<evidence type="ECO:0000313" key="12">
    <source>
        <dbReference type="EMBL" id="KGN92787.1"/>
    </source>
</evidence>
<comment type="caution">
    <text evidence="12">The sequence shown here is derived from an EMBL/GenBank/DDBJ whole genome shotgun (WGS) entry which is preliminary data.</text>
</comment>
<dbReference type="SMART" id="SM00436">
    <property type="entry name" value="TOP1Bc"/>
    <property type="match status" value="1"/>
</dbReference>
<dbReference type="PROSITE" id="PS52039">
    <property type="entry name" value="TOPO_IA_2"/>
    <property type="match status" value="1"/>
</dbReference>
<dbReference type="AlphaFoldDB" id="A0A0A2FRK6"/>
<dbReference type="Pfam" id="PF01131">
    <property type="entry name" value="Topoisom_bac"/>
    <property type="match status" value="1"/>
</dbReference>
<keyword evidence="6 12" id="KW-0413">Isomerase</keyword>
<dbReference type="InterPro" id="IPR000380">
    <property type="entry name" value="Topo_IA"/>
</dbReference>
<dbReference type="EMBL" id="JRAK01000036">
    <property type="protein sequence ID" value="KGN92787.1"/>
    <property type="molecule type" value="Genomic_DNA"/>
</dbReference>
<sequence length="697" mass="78032">MKCIIAEKPSVARDIARIVGATHKEEGCFSGNGHVVTWAFGHLVTLAMPEAYGFPTYSREQLPIIPDPFRLVVRQIRKGTTYTDDPSALKQLGIIRKCFDRSDRIIVATDAGREGELIFRLIYAYLDCRKPFDRLWISSLTDKAIREGLSRPADGRQYDRLYLSGKARSEADWLVGINASRALSIARGGAYSLGRVQTPTLSMICRRYIEHRDFRSVPFWKIHALPTGLSVKAIGETTYESRKAADRAMEDLDPREALTVLSVSVQTNPVPPPLLYDLTALQKEANKRYGYTAEKTLSLAQSLYEKKCTTYPRTGSRYISEDIFEEIPSLLESLKDDPDYGDYVEKLTAGTLNRRSVDDTKVTDHHAILLTGEKSDSLTRDEEVLYRMVTVRMLESFSEAAIEETLTAILSQREHRFGIKAKRRVKPGWKAIRGSVEESVEEGETVVDSFPEWQEGDRLDVFGFEMTEHQTKPKPLYTEATLLSAMEHAGREVADEEARKALAGCGIGTPATRAAIIETLILREYIRREKKTLIPTEKGLSVYKLVAGRKIADAEMTGAWEVALATIEAGAMDERTFGKSIEVYTRQICEELLKTAAGNTDAHYKIYRCPLCGNDSVRVFPKIAKCVTDGCGFKVFRELCGTLLSKEHIHALMTDGCTPLLCRLTGKSGKTFNARLKLDEDGGTSFVFDSKPRKPQT</sequence>
<evidence type="ECO:0000256" key="4">
    <source>
        <dbReference type="ARBA" id="ARBA00023029"/>
    </source>
</evidence>
<dbReference type="CDD" id="cd03362">
    <property type="entry name" value="TOPRIM_TopoIA_TopoIII"/>
    <property type="match status" value="1"/>
</dbReference>
<dbReference type="Proteomes" id="UP000030146">
    <property type="component" value="Unassembled WGS sequence"/>
</dbReference>
<dbReference type="Gene3D" id="3.40.50.140">
    <property type="match status" value="1"/>
</dbReference>
<keyword evidence="5" id="KW-0238">DNA-binding</keyword>
<evidence type="ECO:0000256" key="8">
    <source>
        <dbReference type="ARBA" id="ARBA00031985"/>
    </source>
</evidence>
<evidence type="ECO:0000256" key="7">
    <source>
        <dbReference type="ARBA" id="ARBA00030003"/>
    </source>
</evidence>
<dbReference type="InterPro" id="IPR013824">
    <property type="entry name" value="Topo_IA_cen_sub1"/>
</dbReference>
<dbReference type="InterPro" id="IPR034144">
    <property type="entry name" value="TOPRIM_TopoIII"/>
</dbReference>
<dbReference type="CDD" id="cd00186">
    <property type="entry name" value="TOP1Ac"/>
    <property type="match status" value="1"/>
</dbReference>
<organism evidence="12 13">
    <name type="scientific">Porphyromonas gulae</name>
    <dbReference type="NCBI Taxonomy" id="111105"/>
    <lineage>
        <taxon>Bacteria</taxon>
        <taxon>Pseudomonadati</taxon>
        <taxon>Bacteroidota</taxon>
        <taxon>Bacteroidia</taxon>
        <taxon>Bacteroidales</taxon>
        <taxon>Porphyromonadaceae</taxon>
        <taxon>Porphyromonas</taxon>
    </lineage>
</organism>
<feature type="domain" description="Topo IA-type catalytic" evidence="11">
    <location>
        <begin position="158"/>
        <end position="589"/>
    </location>
</feature>
<dbReference type="InterPro" id="IPR003602">
    <property type="entry name" value="Topo_IA_DNA-bd_dom"/>
</dbReference>
<dbReference type="Gene3D" id="1.10.460.10">
    <property type="entry name" value="Topoisomerase I, domain 2"/>
    <property type="match status" value="1"/>
</dbReference>
<dbReference type="PANTHER" id="PTHR11390">
    <property type="entry name" value="PROKARYOTIC DNA TOPOISOMERASE"/>
    <property type="match status" value="1"/>
</dbReference>
<proteinExistence type="inferred from homology"/>
<dbReference type="InterPro" id="IPR013497">
    <property type="entry name" value="Topo_IA_cen"/>
</dbReference>
<dbReference type="PANTHER" id="PTHR11390:SF21">
    <property type="entry name" value="DNA TOPOISOMERASE 3-ALPHA"/>
    <property type="match status" value="1"/>
</dbReference>
<dbReference type="InterPro" id="IPR003601">
    <property type="entry name" value="Topo_IA_2"/>
</dbReference>
<protein>
    <recommendedName>
        <fullName evidence="3">DNA topoisomerase</fullName>
        <ecNumber evidence="3">5.6.2.1</ecNumber>
    </recommendedName>
    <alternativeName>
        <fullName evidence="10">Omega-protein</fullName>
    </alternativeName>
    <alternativeName>
        <fullName evidence="9">Relaxing enzyme</fullName>
    </alternativeName>
    <alternativeName>
        <fullName evidence="7">Swivelase</fullName>
    </alternativeName>
    <alternativeName>
        <fullName evidence="8">Untwisting enzyme</fullName>
    </alternativeName>
</protein>
<dbReference type="RefSeq" id="WP_039423446.1">
    <property type="nucleotide sequence ID" value="NZ_JRAK01000036.1"/>
</dbReference>
<reference evidence="12 13" key="1">
    <citation type="submission" date="2014-08" db="EMBL/GenBank/DDBJ databases">
        <title>Porphyromonas gulae strain:COT-052_OH3439 Genome sequencing.</title>
        <authorList>
            <person name="Wallis C."/>
            <person name="Deusch O."/>
            <person name="O'Flynn C."/>
            <person name="Davis I."/>
            <person name="Jospin G."/>
            <person name="Darling A.E."/>
            <person name="Coil D.A."/>
            <person name="Alexiev A."/>
            <person name="Horsfall A."/>
            <person name="Kirkwood N."/>
            <person name="Harris S."/>
            <person name="Eisen J.A."/>
        </authorList>
    </citation>
    <scope>NUCLEOTIDE SEQUENCE [LARGE SCALE GENOMIC DNA]</scope>
    <source>
        <strain evidence="13">COT-052 OH3439</strain>
    </source>
</reference>
<gene>
    <name evidence="12" type="ORF">HR15_01975</name>
</gene>
<dbReference type="GO" id="GO:0003677">
    <property type="term" value="F:DNA binding"/>
    <property type="evidence" value="ECO:0007669"/>
    <property type="project" value="UniProtKB-KW"/>
</dbReference>
<dbReference type="GO" id="GO:0006281">
    <property type="term" value="P:DNA repair"/>
    <property type="evidence" value="ECO:0007669"/>
    <property type="project" value="TreeGrafter"/>
</dbReference>
<evidence type="ECO:0000259" key="11">
    <source>
        <dbReference type="PROSITE" id="PS52039"/>
    </source>
</evidence>